<comment type="caution">
    <text evidence="2">The sequence shown here is derived from an EMBL/GenBank/DDBJ whole genome shotgun (WGS) entry which is preliminary data.</text>
</comment>
<gene>
    <name evidence="2" type="ORF">POL67_15380</name>
</gene>
<protein>
    <submittedName>
        <fullName evidence="2">Uncharacterized protein</fullName>
    </submittedName>
</protein>
<evidence type="ECO:0000313" key="2">
    <source>
        <dbReference type="EMBL" id="MDC0742731.1"/>
    </source>
</evidence>
<reference evidence="2 3" key="1">
    <citation type="submission" date="2022-11" db="EMBL/GenBank/DDBJ databases">
        <title>Minimal conservation of predation-associated metabolite biosynthetic gene clusters underscores biosynthetic potential of Myxococcota including descriptions for ten novel species: Archangium lansinium sp. nov., Myxococcus landrumus sp. nov., Nannocystis bai.</title>
        <authorList>
            <person name="Ahearne A."/>
            <person name="Stevens C."/>
            <person name="Dowd S."/>
        </authorList>
    </citation>
    <scope>NUCLEOTIDE SEQUENCE [LARGE SCALE GENOMIC DNA]</scope>
    <source>
        <strain evidence="2 3">RJM3</strain>
    </source>
</reference>
<accession>A0ABT5ELU3</accession>
<evidence type="ECO:0000256" key="1">
    <source>
        <dbReference type="SAM" id="MobiDB-lite"/>
    </source>
</evidence>
<feature type="region of interest" description="Disordered" evidence="1">
    <location>
        <begin position="1"/>
        <end position="21"/>
    </location>
</feature>
<organism evidence="2 3">
    <name type="scientific">Polyangium mundeleinium</name>
    <dbReference type="NCBI Taxonomy" id="2995306"/>
    <lineage>
        <taxon>Bacteria</taxon>
        <taxon>Pseudomonadati</taxon>
        <taxon>Myxococcota</taxon>
        <taxon>Polyangia</taxon>
        <taxon>Polyangiales</taxon>
        <taxon>Polyangiaceae</taxon>
        <taxon>Polyangium</taxon>
    </lineage>
</organism>
<dbReference type="Proteomes" id="UP001221411">
    <property type="component" value="Unassembled WGS sequence"/>
</dbReference>
<proteinExistence type="predicted"/>
<name>A0ABT5ELU3_9BACT</name>
<evidence type="ECO:0000313" key="3">
    <source>
        <dbReference type="Proteomes" id="UP001221411"/>
    </source>
</evidence>
<dbReference type="RefSeq" id="WP_271918106.1">
    <property type="nucleotide sequence ID" value="NZ_JAQNDO010000001.1"/>
</dbReference>
<sequence length="161" mass="16917">MAEGKSARRGRSKASALLGPGLHPGRIEMAMAASTDGDERVYRVRLTSGRHLTARLDGAVAPDFAEECLRGGRTVVLVDGPDGPRIAGALQVASAVEKDARGTLALEAKHLRMRADQSIVIEVPGGSLAFEPGGALRLEGDKLVIDMAALVRIFAARVELP</sequence>
<keyword evidence="3" id="KW-1185">Reference proteome</keyword>
<dbReference type="EMBL" id="JAQNDO010000001">
    <property type="protein sequence ID" value="MDC0742731.1"/>
    <property type="molecule type" value="Genomic_DNA"/>
</dbReference>